<dbReference type="Pfam" id="PF23562">
    <property type="entry name" value="AMP-binding_C_3"/>
    <property type="match status" value="1"/>
</dbReference>
<evidence type="ECO:0000313" key="5">
    <source>
        <dbReference type="EMBL" id="CAB4875641.1"/>
    </source>
</evidence>
<evidence type="ECO:0000256" key="2">
    <source>
        <dbReference type="ARBA" id="ARBA00022832"/>
    </source>
</evidence>
<name>A0A6J7DYI4_9ZZZZ</name>
<keyword evidence="1" id="KW-0436">Ligase</keyword>
<proteinExistence type="predicted"/>
<reference evidence="5" key="1">
    <citation type="submission" date="2020-05" db="EMBL/GenBank/DDBJ databases">
        <authorList>
            <person name="Chiriac C."/>
            <person name="Salcher M."/>
            <person name="Ghai R."/>
            <person name="Kavagutti S V."/>
        </authorList>
    </citation>
    <scope>NUCLEOTIDE SEQUENCE</scope>
</reference>
<dbReference type="InterPro" id="IPR020845">
    <property type="entry name" value="AMP-binding_CS"/>
</dbReference>
<sequence>MSNSSASATMALAIRETAANHGDIVAVRTADDEVSFTWSQLLDEIDLIAGGLVGLGVGRPDTVALMMGNRPEFHIADMAVVTAGGTPFSVYQTYTADQIKYLLEDAAPKVAIVSSEYLDVMLEAQAGTSLETIITVDGETDPARPILKAWADVRGSNPSFDAQAAAEAVEEGDVLTLIYTSGTTGPPKGVELTHGNLLPVTRAVAELVHLQPGDRLISWLPAAHIAERDAHHYIPIVYGASITCCPDPRQIIQFLPQVRPNWFFAVPRIWEKLKAGLEAMLAAQPPEQSAPLTEALADAIEAIQIGQRGDTVPADLAARVSHADETYFKGLRTMLGLDDVRTVGVGAAPTPPEVIEFFHAIGIELAELWGMSETCGYGTLNPAGAVRIGTVGPPSPGAEIKIAEDGEVLIRGACVMKGYRNNPKATAETIDTEGWLHTGDIGILDDAGYLKIVDRKKEIIINAAGKNMSPANIEATVKTSSPLIGQACVIGDARPYNTALIVLDVDMAPAWGSQHGIATSDLATLSADPQIRAELEAAIDTANQKMARVEQIKRFVILPTDWEPGGDELTPTMKLKRKPIAAKYSAEIEELYS</sequence>
<feature type="domain" description="AMP-dependent synthetase/ligase" evidence="4">
    <location>
        <begin position="15"/>
        <end position="419"/>
    </location>
</feature>
<dbReference type="GO" id="GO:0016020">
    <property type="term" value="C:membrane"/>
    <property type="evidence" value="ECO:0007669"/>
    <property type="project" value="TreeGrafter"/>
</dbReference>
<dbReference type="InterPro" id="IPR000873">
    <property type="entry name" value="AMP-dep_synth/lig_dom"/>
</dbReference>
<dbReference type="PANTHER" id="PTHR43272:SF32">
    <property type="entry name" value="AMP-DEPENDENT SYNTHETASE_LIGASE DOMAIN-CONTAINING PROTEIN"/>
    <property type="match status" value="1"/>
</dbReference>
<dbReference type="GO" id="GO:0004467">
    <property type="term" value="F:long-chain fatty acid-CoA ligase activity"/>
    <property type="evidence" value="ECO:0007669"/>
    <property type="project" value="TreeGrafter"/>
</dbReference>
<accession>A0A6J7DYI4</accession>
<gene>
    <name evidence="5" type="ORF">UFOPK3444_00997</name>
</gene>
<protein>
    <submittedName>
        <fullName evidence="5">Unannotated protein</fullName>
    </submittedName>
</protein>
<dbReference type="AlphaFoldDB" id="A0A6J7DYI4"/>
<dbReference type="EMBL" id="CAFBLU010000014">
    <property type="protein sequence ID" value="CAB4875641.1"/>
    <property type="molecule type" value="Genomic_DNA"/>
</dbReference>
<dbReference type="GO" id="GO:0005783">
    <property type="term" value="C:endoplasmic reticulum"/>
    <property type="evidence" value="ECO:0007669"/>
    <property type="project" value="TreeGrafter"/>
</dbReference>
<dbReference type="InterPro" id="IPR042099">
    <property type="entry name" value="ANL_N_sf"/>
</dbReference>
<evidence type="ECO:0000256" key="3">
    <source>
        <dbReference type="ARBA" id="ARBA00023098"/>
    </source>
</evidence>
<keyword evidence="3" id="KW-0443">Lipid metabolism</keyword>
<evidence type="ECO:0000259" key="4">
    <source>
        <dbReference type="Pfam" id="PF00501"/>
    </source>
</evidence>
<dbReference type="PANTHER" id="PTHR43272">
    <property type="entry name" value="LONG-CHAIN-FATTY-ACID--COA LIGASE"/>
    <property type="match status" value="1"/>
</dbReference>
<dbReference type="Gene3D" id="3.40.50.12780">
    <property type="entry name" value="N-terminal domain of ligase-like"/>
    <property type="match status" value="1"/>
</dbReference>
<keyword evidence="2" id="KW-0276">Fatty acid metabolism</keyword>
<evidence type="ECO:0000256" key="1">
    <source>
        <dbReference type="ARBA" id="ARBA00022598"/>
    </source>
</evidence>
<dbReference type="PROSITE" id="PS00455">
    <property type="entry name" value="AMP_BINDING"/>
    <property type="match status" value="1"/>
</dbReference>
<dbReference type="Pfam" id="PF00501">
    <property type="entry name" value="AMP-binding"/>
    <property type="match status" value="1"/>
</dbReference>
<dbReference type="CDD" id="cd05907">
    <property type="entry name" value="VL_LC_FACS_like"/>
    <property type="match status" value="1"/>
</dbReference>
<organism evidence="5">
    <name type="scientific">freshwater metagenome</name>
    <dbReference type="NCBI Taxonomy" id="449393"/>
    <lineage>
        <taxon>unclassified sequences</taxon>
        <taxon>metagenomes</taxon>
        <taxon>ecological metagenomes</taxon>
    </lineage>
</organism>
<dbReference type="SUPFAM" id="SSF56801">
    <property type="entry name" value="Acetyl-CoA synthetase-like"/>
    <property type="match status" value="1"/>
</dbReference>